<feature type="compositionally biased region" description="Low complexity" evidence="1">
    <location>
        <begin position="1"/>
        <end position="15"/>
    </location>
</feature>
<proteinExistence type="predicted"/>
<gene>
    <name evidence="2" type="ORF">P154DRAFT_530334</name>
</gene>
<dbReference type="EMBL" id="ML977561">
    <property type="protein sequence ID" value="KAF2006057.1"/>
    <property type="molecule type" value="Genomic_DNA"/>
</dbReference>
<dbReference type="Proteomes" id="UP000799779">
    <property type="component" value="Unassembled WGS sequence"/>
</dbReference>
<feature type="region of interest" description="Disordered" evidence="1">
    <location>
        <begin position="247"/>
        <end position="299"/>
    </location>
</feature>
<evidence type="ECO:0000313" key="3">
    <source>
        <dbReference type="Proteomes" id="UP000799779"/>
    </source>
</evidence>
<organism evidence="2 3">
    <name type="scientific">Amniculicola lignicola CBS 123094</name>
    <dbReference type="NCBI Taxonomy" id="1392246"/>
    <lineage>
        <taxon>Eukaryota</taxon>
        <taxon>Fungi</taxon>
        <taxon>Dikarya</taxon>
        <taxon>Ascomycota</taxon>
        <taxon>Pezizomycotina</taxon>
        <taxon>Dothideomycetes</taxon>
        <taxon>Pleosporomycetidae</taxon>
        <taxon>Pleosporales</taxon>
        <taxon>Amniculicolaceae</taxon>
        <taxon>Amniculicola</taxon>
    </lineage>
</organism>
<name>A0A6A5WWR8_9PLEO</name>
<protein>
    <submittedName>
        <fullName evidence="2">Uncharacterized protein</fullName>
    </submittedName>
</protein>
<keyword evidence="3" id="KW-1185">Reference proteome</keyword>
<feature type="region of interest" description="Disordered" evidence="1">
    <location>
        <begin position="1"/>
        <end position="40"/>
    </location>
</feature>
<sequence length="299" mass="33139">MSYISDDSSSSFRVPSSPPSELGYADLAAPRTPEREAPPNMICIGKDPVTGEDVHLSPPKPNPYRYINDNGTMKVVPYWQPYDKVIEVYHFAIDQLDFCDLKNQITRHELGHQISLTGPVPAQLSGGPALAGKMTVVILPKVLRGSGTAIGFHDTTAQHIEWLCFREVPDLDFVTDLTSQPDADGNNLFSKVMDLEYEKGMRETEHRMWHMALNRATPKRIKLKLNIDKMVRRQLGLGQEDEMHQGNGIIQPLQDPDADAPPSVMVNGGGSKKRAAAAVTGPSERKRSKRARLGSSPRF</sequence>
<reference evidence="2" key="1">
    <citation type="journal article" date="2020" name="Stud. Mycol.">
        <title>101 Dothideomycetes genomes: a test case for predicting lifestyles and emergence of pathogens.</title>
        <authorList>
            <person name="Haridas S."/>
            <person name="Albert R."/>
            <person name="Binder M."/>
            <person name="Bloem J."/>
            <person name="Labutti K."/>
            <person name="Salamov A."/>
            <person name="Andreopoulos B."/>
            <person name="Baker S."/>
            <person name="Barry K."/>
            <person name="Bills G."/>
            <person name="Bluhm B."/>
            <person name="Cannon C."/>
            <person name="Castanera R."/>
            <person name="Culley D."/>
            <person name="Daum C."/>
            <person name="Ezra D."/>
            <person name="Gonzalez J."/>
            <person name="Henrissat B."/>
            <person name="Kuo A."/>
            <person name="Liang C."/>
            <person name="Lipzen A."/>
            <person name="Lutzoni F."/>
            <person name="Magnuson J."/>
            <person name="Mondo S."/>
            <person name="Nolan M."/>
            <person name="Ohm R."/>
            <person name="Pangilinan J."/>
            <person name="Park H.-J."/>
            <person name="Ramirez L."/>
            <person name="Alfaro M."/>
            <person name="Sun H."/>
            <person name="Tritt A."/>
            <person name="Yoshinaga Y."/>
            <person name="Zwiers L.-H."/>
            <person name="Turgeon B."/>
            <person name="Goodwin S."/>
            <person name="Spatafora J."/>
            <person name="Crous P."/>
            <person name="Grigoriev I."/>
        </authorList>
    </citation>
    <scope>NUCLEOTIDE SEQUENCE</scope>
    <source>
        <strain evidence="2">CBS 123094</strain>
    </source>
</reference>
<accession>A0A6A5WWR8</accession>
<evidence type="ECO:0000256" key="1">
    <source>
        <dbReference type="SAM" id="MobiDB-lite"/>
    </source>
</evidence>
<dbReference type="OrthoDB" id="3762348at2759"/>
<dbReference type="AlphaFoldDB" id="A0A6A5WWR8"/>
<evidence type="ECO:0000313" key="2">
    <source>
        <dbReference type="EMBL" id="KAF2006057.1"/>
    </source>
</evidence>